<evidence type="ECO:0000313" key="1">
    <source>
        <dbReference type="EMBL" id="JAD38831.1"/>
    </source>
</evidence>
<protein>
    <submittedName>
        <fullName evidence="1">Uncharacterized protein</fullName>
    </submittedName>
</protein>
<dbReference type="AlphaFoldDB" id="A0A0A8ZJ43"/>
<reference evidence="1" key="2">
    <citation type="journal article" date="2015" name="Data Brief">
        <title>Shoot transcriptome of the giant reed, Arundo donax.</title>
        <authorList>
            <person name="Barrero R.A."/>
            <person name="Guerrero F.D."/>
            <person name="Moolhuijzen P."/>
            <person name="Goolsby J.A."/>
            <person name="Tidwell J."/>
            <person name="Bellgard S.E."/>
            <person name="Bellgard M.I."/>
        </authorList>
    </citation>
    <scope>NUCLEOTIDE SEQUENCE</scope>
    <source>
        <tissue evidence="1">Shoot tissue taken approximately 20 cm above the soil surface</tissue>
    </source>
</reference>
<dbReference type="EMBL" id="GBRH01259064">
    <property type="protein sequence ID" value="JAD38831.1"/>
    <property type="molecule type" value="Transcribed_RNA"/>
</dbReference>
<organism evidence="1">
    <name type="scientific">Arundo donax</name>
    <name type="common">Giant reed</name>
    <name type="synonym">Donax arundinaceus</name>
    <dbReference type="NCBI Taxonomy" id="35708"/>
    <lineage>
        <taxon>Eukaryota</taxon>
        <taxon>Viridiplantae</taxon>
        <taxon>Streptophyta</taxon>
        <taxon>Embryophyta</taxon>
        <taxon>Tracheophyta</taxon>
        <taxon>Spermatophyta</taxon>
        <taxon>Magnoliopsida</taxon>
        <taxon>Liliopsida</taxon>
        <taxon>Poales</taxon>
        <taxon>Poaceae</taxon>
        <taxon>PACMAD clade</taxon>
        <taxon>Arundinoideae</taxon>
        <taxon>Arundineae</taxon>
        <taxon>Arundo</taxon>
    </lineage>
</organism>
<proteinExistence type="predicted"/>
<sequence length="55" mass="5988">MQNLVMQLVDHSAGYFIDLLKGLLAYEPSARLTAQDIATGGRYDISNVAIPHPSD</sequence>
<reference evidence="1" key="1">
    <citation type="submission" date="2014-09" db="EMBL/GenBank/DDBJ databases">
        <authorList>
            <person name="Magalhaes I.L.F."/>
            <person name="Oliveira U."/>
            <person name="Santos F.R."/>
            <person name="Vidigal T.H.D.A."/>
            <person name="Brescovit A.D."/>
            <person name="Santos A.J."/>
        </authorList>
    </citation>
    <scope>NUCLEOTIDE SEQUENCE</scope>
    <source>
        <tissue evidence="1">Shoot tissue taken approximately 20 cm above the soil surface</tissue>
    </source>
</reference>
<accession>A0A0A8ZJ43</accession>
<name>A0A0A8ZJ43_ARUDO</name>